<dbReference type="EMBL" id="BAAADE010000001">
    <property type="protein sequence ID" value="GAA0591626.1"/>
    <property type="molecule type" value="Genomic_DNA"/>
</dbReference>
<dbReference type="Proteomes" id="UP001424441">
    <property type="component" value="Unassembled WGS sequence"/>
</dbReference>
<dbReference type="InterPro" id="IPR005467">
    <property type="entry name" value="His_kinase_dom"/>
</dbReference>
<dbReference type="InterPro" id="IPR035965">
    <property type="entry name" value="PAS-like_dom_sf"/>
</dbReference>
<dbReference type="Gene3D" id="1.10.287.130">
    <property type="match status" value="1"/>
</dbReference>
<evidence type="ECO:0000256" key="5">
    <source>
        <dbReference type="ARBA" id="ARBA00022777"/>
    </source>
</evidence>
<organism evidence="9 10">
    <name type="scientific">Paenochrobactrum glaciei</name>
    <dbReference type="NCBI Taxonomy" id="486407"/>
    <lineage>
        <taxon>Bacteria</taxon>
        <taxon>Pseudomonadati</taxon>
        <taxon>Pseudomonadota</taxon>
        <taxon>Alphaproteobacteria</taxon>
        <taxon>Hyphomicrobiales</taxon>
        <taxon>Brucellaceae</taxon>
        <taxon>Paenochrobactrum</taxon>
    </lineage>
</organism>
<comment type="catalytic activity">
    <reaction evidence="1">
        <text>ATP + protein L-histidine = ADP + protein N-phospho-L-histidine.</text>
        <dbReference type="EC" id="2.7.13.3"/>
    </reaction>
</comment>
<evidence type="ECO:0000256" key="1">
    <source>
        <dbReference type="ARBA" id="ARBA00000085"/>
    </source>
</evidence>
<keyword evidence="3" id="KW-0597">Phosphoprotein</keyword>
<dbReference type="EC" id="2.7.13.3" evidence="2"/>
<dbReference type="InterPro" id="IPR000014">
    <property type="entry name" value="PAS"/>
</dbReference>
<protein>
    <recommendedName>
        <fullName evidence="2">histidine kinase</fullName>
        <ecNumber evidence="2">2.7.13.3</ecNumber>
    </recommendedName>
</protein>
<evidence type="ECO:0000256" key="6">
    <source>
        <dbReference type="ARBA" id="ARBA00023012"/>
    </source>
</evidence>
<evidence type="ECO:0000259" key="8">
    <source>
        <dbReference type="PROSITE" id="PS50112"/>
    </source>
</evidence>
<dbReference type="InterPro" id="IPR003661">
    <property type="entry name" value="HisK_dim/P_dom"/>
</dbReference>
<accession>A0ABN1FIS7</accession>
<dbReference type="InterPro" id="IPR036097">
    <property type="entry name" value="HisK_dim/P_sf"/>
</dbReference>
<evidence type="ECO:0000313" key="9">
    <source>
        <dbReference type="EMBL" id="GAA0591626.1"/>
    </source>
</evidence>
<feature type="domain" description="Histidine kinase" evidence="7">
    <location>
        <begin position="217"/>
        <end position="440"/>
    </location>
</feature>
<keyword evidence="10" id="KW-1185">Reference proteome</keyword>
<reference evidence="9 10" key="1">
    <citation type="journal article" date="2019" name="Int. J. Syst. Evol. Microbiol.">
        <title>The Global Catalogue of Microorganisms (GCM) 10K type strain sequencing project: providing services to taxonomists for standard genome sequencing and annotation.</title>
        <authorList>
            <consortium name="The Broad Institute Genomics Platform"/>
            <consortium name="The Broad Institute Genome Sequencing Center for Infectious Disease"/>
            <person name="Wu L."/>
            <person name="Ma J."/>
        </authorList>
    </citation>
    <scope>NUCLEOTIDE SEQUENCE [LARGE SCALE GENOMIC DNA]</scope>
    <source>
        <strain evidence="9 10">JCM 15115</strain>
    </source>
</reference>
<sequence>MVHDEQGLFDDGNHQASLIISSLSECDQLGSVLKNWMKNVQTAMKSCVLLRDNLSERGRTQRSPVLDQTALMEKAFGGLGFQLDLDGVITEISDHSSQMLGVSRDVLIGTLLLDRIHVSDRIYYLQLMADLRHKRDISNRACHVRIRTVVTQDDQSQSVEHHYFRIHGALLQKAHAENSVYLTAIASDEQMNQLEELAQAQADLQDMAASRSHALASLSHELRNPLNAIIGFSDLLLHEMGCRFENEKQRDYAGLIQRSGLYSLDIVNTILDASKIEAGTYQIKPQDFSIREAVHLSMNILAPQAEQRQVILCDRVHSSIGNMIADQRAVQQILINLMANAVKFTPMGGCVTLDGFKDSGHNKQMVFTISDNGVGVAEEDIERLGQPFTQVGNSAFAGSEGVGLGLSLVKALVEKHEGQFEITSSLGKGTIVTIRLPLEGPTKDVNWQQQELIAQAEKDEAEGVTVLNINRLQIGRKYVRQEDQSGEKKQSQERKIA</sequence>
<dbReference type="PROSITE" id="PS50112">
    <property type="entry name" value="PAS"/>
    <property type="match status" value="1"/>
</dbReference>
<dbReference type="RefSeq" id="WP_343800439.1">
    <property type="nucleotide sequence ID" value="NZ_BAAADE010000001.1"/>
</dbReference>
<dbReference type="PANTHER" id="PTHR43711:SF1">
    <property type="entry name" value="HISTIDINE KINASE 1"/>
    <property type="match status" value="1"/>
</dbReference>
<dbReference type="PANTHER" id="PTHR43711">
    <property type="entry name" value="TWO-COMPONENT HISTIDINE KINASE"/>
    <property type="match status" value="1"/>
</dbReference>
<feature type="domain" description="PAS" evidence="8">
    <location>
        <begin position="81"/>
        <end position="121"/>
    </location>
</feature>
<dbReference type="Gene3D" id="3.30.565.10">
    <property type="entry name" value="Histidine kinase-like ATPase, C-terminal domain"/>
    <property type="match status" value="1"/>
</dbReference>
<dbReference type="SMART" id="SM00091">
    <property type="entry name" value="PAS"/>
    <property type="match status" value="1"/>
</dbReference>
<keyword evidence="5" id="KW-0418">Kinase</keyword>
<dbReference type="InterPro" id="IPR003594">
    <property type="entry name" value="HATPase_dom"/>
</dbReference>
<dbReference type="SMART" id="SM00387">
    <property type="entry name" value="HATPase_c"/>
    <property type="match status" value="1"/>
</dbReference>
<keyword evidence="4" id="KW-0808">Transferase</keyword>
<gene>
    <name evidence="9" type="ORF">GCM10008943_03330</name>
</gene>
<evidence type="ECO:0000256" key="4">
    <source>
        <dbReference type="ARBA" id="ARBA00022679"/>
    </source>
</evidence>
<dbReference type="Gene3D" id="3.30.450.20">
    <property type="entry name" value="PAS domain"/>
    <property type="match status" value="1"/>
</dbReference>
<name>A0ABN1FIS7_9HYPH</name>
<proteinExistence type="predicted"/>
<dbReference type="Pfam" id="PF02518">
    <property type="entry name" value="HATPase_c"/>
    <property type="match status" value="1"/>
</dbReference>
<dbReference type="PROSITE" id="PS50109">
    <property type="entry name" value="HIS_KIN"/>
    <property type="match status" value="1"/>
</dbReference>
<dbReference type="Pfam" id="PF00512">
    <property type="entry name" value="HisKA"/>
    <property type="match status" value="1"/>
</dbReference>
<dbReference type="CDD" id="cd00082">
    <property type="entry name" value="HisKA"/>
    <property type="match status" value="1"/>
</dbReference>
<evidence type="ECO:0000259" key="7">
    <source>
        <dbReference type="PROSITE" id="PS50109"/>
    </source>
</evidence>
<dbReference type="SUPFAM" id="SSF55785">
    <property type="entry name" value="PYP-like sensor domain (PAS domain)"/>
    <property type="match status" value="1"/>
</dbReference>
<dbReference type="InterPro" id="IPR004358">
    <property type="entry name" value="Sig_transdc_His_kin-like_C"/>
</dbReference>
<evidence type="ECO:0000313" key="10">
    <source>
        <dbReference type="Proteomes" id="UP001424441"/>
    </source>
</evidence>
<dbReference type="CDD" id="cd00130">
    <property type="entry name" value="PAS"/>
    <property type="match status" value="1"/>
</dbReference>
<dbReference type="InterPro" id="IPR050736">
    <property type="entry name" value="Sensor_HK_Regulatory"/>
</dbReference>
<dbReference type="InterPro" id="IPR036890">
    <property type="entry name" value="HATPase_C_sf"/>
</dbReference>
<comment type="caution">
    <text evidence="9">The sequence shown here is derived from an EMBL/GenBank/DDBJ whole genome shotgun (WGS) entry which is preliminary data.</text>
</comment>
<dbReference type="SUPFAM" id="SSF47384">
    <property type="entry name" value="Homodimeric domain of signal transducing histidine kinase"/>
    <property type="match status" value="1"/>
</dbReference>
<dbReference type="PRINTS" id="PR00344">
    <property type="entry name" value="BCTRLSENSOR"/>
</dbReference>
<dbReference type="SMART" id="SM00388">
    <property type="entry name" value="HisKA"/>
    <property type="match status" value="1"/>
</dbReference>
<evidence type="ECO:0000256" key="3">
    <source>
        <dbReference type="ARBA" id="ARBA00022553"/>
    </source>
</evidence>
<evidence type="ECO:0000256" key="2">
    <source>
        <dbReference type="ARBA" id="ARBA00012438"/>
    </source>
</evidence>
<keyword evidence="6" id="KW-0902">Two-component regulatory system</keyword>
<dbReference type="SUPFAM" id="SSF55874">
    <property type="entry name" value="ATPase domain of HSP90 chaperone/DNA topoisomerase II/histidine kinase"/>
    <property type="match status" value="1"/>
</dbReference>